<name>A0A3G9JE97_MICVR</name>
<dbReference type="Proteomes" id="UP000278152">
    <property type="component" value="Chromosome"/>
</dbReference>
<dbReference type="EMBL" id="AP019314">
    <property type="protein sequence ID" value="BBH38963.1"/>
    <property type="molecule type" value="Genomic_DNA"/>
</dbReference>
<organism evidence="1 2">
    <name type="scientific">Microcystis viridis NIES-102</name>
    <dbReference type="NCBI Taxonomy" id="213615"/>
    <lineage>
        <taxon>Bacteria</taxon>
        <taxon>Bacillati</taxon>
        <taxon>Cyanobacteriota</taxon>
        <taxon>Cyanophyceae</taxon>
        <taxon>Oscillatoriophycideae</taxon>
        <taxon>Chroococcales</taxon>
        <taxon>Microcystaceae</taxon>
        <taxon>Microcystis</taxon>
    </lineage>
</organism>
<dbReference type="RefSeq" id="WP_002797164.1">
    <property type="nucleotide sequence ID" value="NZ_AP019314.1"/>
</dbReference>
<accession>A0A3G9JE97</accession>
<dbReference type="KEGG" id="mvz:myaer102_14790"/>
<proteinExistence type="predicted"/>
<protein>
    <submittedName>
        <fullName evidence="1">Uncharacterized protein</fullName>
    </submittedName>
</protein>
<reference evidence="1 2" key="1">
    <citation type="submission" date="2018-11" db="EMBL/GenBank/DDBJ databases">
        <title>Complete genome sequence of Microcystis aeruginosa NIES-102.</title>
        <authorList>
            <person name="Yamaguchi H."/>
            <person name="Suzuki S."/>
            <person name="Kawachi M."/>
        </authorList>
    </citation>
    <scope>NUCLEOTIDE SEQUENCE [LARGE SCALE GENOMIC DNA]</scope>
    <source>
        <strain evidence="1 2">NIES-102</strain>
    </source>
</reference>
<evidence type="ECO:0000313" key="2">
    <source>
        <dbReference type="Proteomes" id="UP000278152"/>
    </source>
</evidence>
<sequence>MVAAFPTKKILRPQILEKIISDSNQLSVWLTEAKFRLCETGLKNSVFGRLVSVTGDCEPVRRWPRMLDRYCPEILQDPKTLRQGRMNSDR</sequence>
<dbReference type="AlphaFoldDB" id="A0A3G9JE97"/>
<evidence type="ECO:0000313" key="1">
    <source>
        <dbReference type="EMBL" id="BBH38963.1"/>
    </source>
</evidence>
<gene>
    <name evidence="1" type="ORF">myaer102_14790</name>
</gene>